<dbReference type="EMBL" id="LWDP01000007">
    <property type="protein sequence ID" value="ORD94857.1"/>
    <property type="molecule type" value="Genomic_DNA"/>
</dbReference>
<name>A0A1Y1S9J4_9MICR</name>
<accession>A0A1Y1S9J4</accession>
<reference evidence="7 8" key="1">
    <citation type="journal article" date="2017" name="Environ. Microbiol.">
        <title>Decay of the glycolytic pathway and adaptation to intranuclear parasitism within Enterocytozoonidae microsporidia.</title>
        <authorList>
            <person name="Wiredu Boakye D."/>
            <person name="Jaroenlak P."/>
            <person name="Prachumwat A."/>
            <person name="Williams T.A."/>
            <person name="Bateman K.S."/>
            <person name="Itsathitphaisarn O."/>
            <person name="Sritunyalucksana K."/>
            <person name="Paszkiewicz K.H."/>
            <person name="Moore K.A."/>
            <person name="Stentiford G.D."/>
            <person name="Williams B.A."/>
        </authorList>
    </citation>
    <scope>NUCLEOTIDE SEQUENCE [LARGE SCALE GENOMIC DNA]</scope>
    <source>
        <strain evidence="7 8">GB1</strain>
    </source>
</reference>
<evidence type="ECO:0000256" key="2">
    <source>
        <dbReference type="ARBA" id="ARBA00022692"/>
    </source>
</evidence>
<protein>
    <recommendedName>
        <fullName evidence="6">Mechanosensitive ion channel MscS domain-containing protein</fullName>
    </recommendedName>
</protein>
<evidence type="ECO:0000313" key="8">
    <source>
        <dbReference type="Proteomes" id="UP000192639"/>
    </source>
</evidence>
<dbReference type="InterPro" id="IPR010920">
    <property type="entry name" value="LSM_dom_sf"/>
</dbReference>
<comment type="subcellular location">
    <subcellularLocation>
        <location evidence="1">Membrane</location>
    </subcellularLocation>
</comment>
<dbReference type="SUPFAM" id="SSF50182">
    <property type="entry name" value="Sm-like ribonucleoproteins"/>
    <property type="match status" value="1"/>
</dbReference>
<sequence>MFEVKKSLFSLLLAPAFLGKGNADISKSIREKVYRSLFVYATRPFGLGSRISVENYSGTVAGVNLLYVKLRNRRQTIYVPTSFIYDKIIIENN</sequence>
<evidence type="ECO:0000256" key="4">
    <source>
        <dbReference type="ARBA" id="ARBA00023136"/>
    </source>
</evidence>
<keyword evidence="4" id="KW-0472">Membrane</keyword>
<dbReference type="Pfam" id="PF00924">
    <property type="entry name" value="MS_channel_2nd"/>
    <property type="match status" value="1"/>
</dbReference>
<evidence type="ECO:0000259" key="6">
    <source>
        <dbReference type="Pfam" id="PF00924"/>
    </source>
</evidence>
<evidence type="ECO:0000313" key="7">
    <source>
        <dbReference type="EMBL" id="ORD94857.1"/>
    </source>
</evidence>
<dbReference type="VEuPathDB" id="MicrosporidiaDB:ECANGB1_2059"/>
<keyword evidence="3" id="KW-1133">Transmembrane helix</keyword>
<keyword evidence="5" id="KW-0732">Signal</keyword>
<proteinExistence type="predicted"/>
<feature type="chain" id="PRO_5013050431" description="Mechanosensitive ion channel MscS domain-containing protein" evidence="5">
    <location>
        <begin position="24"/>
        <end position="93"/>
    </location>
</feature>
<evidence type="ECO:0000256" key="3">
    <source>
        <dbReference type="ARBA" id="ARBA00022989"/>
    </source>
</evidence>
<comment type="caution">
    <text evidence="7">The sequence shown here is derived from an EMBL/GenBank/DDBJ whole genome shotgun (WGS) entry which is preliminary data.</text>
</comment>
<dbReference type="AlphaFoldDB" id="A0A1Y1S9J4"/>
<keyword evidence="2" id="KW-0812">Transmembrane</keyword>
<gene>
    <name evidence="7" type="ORF">ECANGB1_2059</name>
</gene>
<dbReference type="OrthoDB" id="2190769at2759"/>
<dbReference type="InterPro" id="IPR023408">
    <property type="entry name" value="MscS_beta-dom_sf"/>
</dbReference>
<feature type="domain" description="Mechanosensitive ion channel MscS" evidence="6">
    <location>
        <begin position="36"/>
        <end position="88"/>
    </location>
</feature>
<keyword evidence="8" id="KW-1185">Reference proteome</keyword>
<dbReference type="Gene3D" id="2.30.30.60">
    <property type="match status" value="1"/>
</dbReference>
<dbReference type="GO" id="GO:0055085">
    <property type="term" value="P:transmembrane transport"/>
    <property type="evidence" value="ECO:0007669"/>
    <property type="project" value="InterPro"/>
</dbReference>
<evidence type="ECO:0000256" key="5">
    <source>
        <dbReference type="SAM" id="SignalP"/>
    </source>
</evidence>
<organism evidence="7 8">
    <name type="scientific">Enterospora canceri</name>
    <dbReference type="NCBI Taxonomy" id="1081671"/>
    <lineage>
        <taxon>Eukaryota</taxon>
        <taxon>Fungi</taxon>
        <taxon>Fungi incertae sedis</taxon>
        <taxon>Microsporidia</taxon>
        <taxon>Enterocytozoonidae</taxon>
        <taxon>Enterospora</taxon>
    </lineage>
</organism>
<evidence type="ECO:0000256" key="1">
    <source>
        <dbReference type="ARBA" id="ARBA00004370"/>
    </source>
</evidence>
<dbReference type="Proteomes" id="UP000192639">
    <property type="component" value="Unassembled WGS sequence"/>
</dbReference>
<feature type="signal peptide" evidence="5">
    <location>
        <begin position="1"/>
        <end position="23"/>
    </location>
</feature>
<dbReference type="InterPro" id="IPR006685">
    <property type="entry name" value="MscS_channel_2nd"/>
</dbReference>
<dbReference type="GO" id="GO:0016020">
    <property type="term" value="C:membrane"/>
    <property type="evidence" value="ECO:0007669"/>
    <property type="project" value="UniProtKB-SubCell"/>
</dbReference>